<comment type="cofactor">
    <cofactor evidence="1">
        <name>Mg(2+)</name>
        <dbReference type="ChEBI" id="CHEBI:18420"/>
    </cofactor>
</comment>
<dbReference type="Gene3D" id="3.90.79.10">
    <property type="entry name" value="Nucleoside Triphosphate Pyrophosphohydrolase"/>
    <property type="match status" value="1"/>
</dbReference>
<dbReference type="GO" id="GO:0016462">
    <property type="term" value="F:pyrophosphatase activity"/>
    <property type="evidence" value="ECO:0007669"/>
    <property type="project" value="InterPro"/>
</dbReference>
<evidence type="ECO:0000256" key="4">
    <source>
        <dbReference type="ARBA" id="ARBA00022842"/>
    </source>
</evidence>
<keyword evidence="4" id="KW-0460">Magnesium</keyword>
<evidence type="ECO:0000256" key="3">
    <source>
        <dbReference type="ARBA" id="ARBA00022801"/>
    </source>
</evidence>
<sequence length="152" mass="17015">MSSLLKQAWDAVLSPMLKRPSRPQVAALCYRGHGDDKQVLLVTSRGTGRWILPKGWPMEGKNDADAAALEAWEEAGVKKGQLDRAPIGEYSYPKEMDDGELAHCSATVFPLKVEKLKSDFPEADMRTRTWVSPDEAAEMVQEKGLRKLLRDF</sequence>
<evidence type="ECO:0000256" key="2">
    <source>
        <dbReference type="ARBA" id="ARBA00022723"/>
    </source>
</evidence>
<evidence type="ECO:0000256" key="1">
    <source>
        <dbReference type="ARBA" id="ARBA00001946"/>
    </source>
</evidence>
<dbReference type="AlphaFoldDB" id="A0A2R8AGR7"/>
<dbReference type="SUPFAM" id="SSF55811">
    <property type="entry name" value="Nudix"/>
    <property type="match status" value="1"/>
</dbReference>
<evidence type="ECO:0000313" key="6">
    <source>
        <dbReference type="EMBL" id="SPF75198.1"/>
    </source>
</evidence>
<dbReference type="PANTHER" id="PTHR12629:SF0">
    <property type="entry name" value="DIPHOSPHOINOSITOL-POLYPHOSPHATE DIPHOSPHATASE"/>
    <property type="match status" value="1"/>
</dbReference>
<dbReference type="GO" id="GO:0005737">
    <property type="term" value="C:cytoplasm"/>
    <property type="evidence" value="ECO:0007669"/>
    <property type="project" value="TreeGrafter"/>
</dbReference>
<gene>
    <name evidence="6" type="ORF">ALP8811_00183</name>
</gene>
<protein>
    <recommendedName>
        <fullName evidence="5">Nudix hydrolase domain-containing protein</fullName>
    </recommendedName>
</protein>
<dbReference type="InterPro" id="IPR015797">
    <property type="entry name" value="NUDIX_hydrolase-like_dom_sf"/>
</dbReference>
<evidence type="ECO:0000313" key="7">
    <source>
        <dbReference type="Proteomes" id="UP000244911"/>
    </source>
</evidence>
<keyword evidence="3" id="KW-0378">Hydrolase</keyword>
<dbReference type="CDD" id="cd04666">
    <property type="entry name" value="NUDIX_DIPP2_like_Nudt4"/>
    <property type="match status" value="1"/>
</dbReference>
<dbReference type="PROSITE" id="PS51462">
    <property type="entry name" value="NUDIX"/>
    <property type="match status" value="1"/>
</dbReference>
<reference evidence="6 7" key="1">
    <citation type="submission" date="2018-03" db="EMBL/GenBank/DDBJ databases">
        <authorList>
            <person name="Keele B.F."/>
        </authorList>
    </citation>
    <scope>NUCLEOTIDE SEQUENCE [LARGE SCALE GENOMIC DNA]</scope>
    <source>
        <strain evidence="6 7">CECT 8811</strain>
    </source>
</reference>
<organism evidence="6 7">
    <name type="scientific">Aliiroseovarius pelagivivens</name>
    <dbReference type="NCBI Taxonomy" id="1639690"/>
    <lineage>
        <taxon>Bacteria</taxon>
        <taxon>Pseudomonadati</taxon>
        <taxon>Pseudomonadota</taxon>
        <taxon>Alphaproteobacteria</taxon>
        <taxon>Rhodobacterales</taxon>
        <taxon>Paracoccaceae</taxon>
        <taxon>Aliiroseovarius</taxon>
    </lineage>
</organism>
<accession>A0A2R8AGR7</accession>
<keyword evidence="2" id="KW-0479">Metal-binding</keyword>
<dbReference type="InterPro" id="IPR047198">
    <property type="entry name" value="DDP-like_NUDIX"/>
</dbReference>
<dbReference type="Proteomes" id="UP000244911">
    <property type="component" value="Unassembled WGS sequence"/>
</dbReference>
<dbReference type="PANTHER" id="PTHR12629">
    <property type="entry name" value="DIPHOSPHOINOSITOL POLYPHOSPHATE PHOSPHOHYDROLASE"/>
    <property type="match status" value="1"/>
</dbReference>
<dbReference type="GO" id="GO:0046872">
    <property type="term" value="F:metal ion binding"/>
    <property type="evidence" value="ECO:0007669"/>
    <property type="project" value="UniProtKB-KW"/>
</dbReference>
<dbReference type="Pfam" id="PF00293">
    <property type="entry name" value="NUDIX"/>
    <property type="match status" value="1"/>
</dbReference>
<evidence type="ECO:0000259" key="5">
    <source>
        <dbReference type="PROSITE" id="PS51462"/>
    </source>
</evidence>
<dbReference type="InterPro" id="IPR000086">
    <property type="entry name" value="NUDIX_hydrolase_dom"/>
</dbReference>
<proteinExistence type="predicted"/>
<dbReference type="EMBL" id="OMOI01000001">
    <property type="protein sequence ID" value="SPF75198.1"/>
    <property type="molecule type" value="Genomic_DNA"/>
</dbReference>
<name>A0A2R8AGR7_9RHOB</name>
<keyword evidence="7" id="KW-1185">Reference proteome</keyword>
<dbReference type="OrthoDB" id="7066910at2"/>
<feature type="domain" description="Nudix hydrolase" evidence="5">
    <location>
        <begin position="20"/>
        <end position="152"/>
    </location>
</feature>